<comment type="similarity">
    <text evidence="3">Belongs to the WD repeat PLAP family.</text>
</comment>
<evidence type="ECO:0000256" key="5">
    <source>
        <dbReference type="ARBA" id="ARBA00022574"/>
    </source>
</evidence>
<dbReference type="InterPro" id="IPR015943">
    <property type="entry name" value="WD40/YVTN_repeat-like_dom_sf"/>
</dbReference>
<evidence type="ECO:0000259" key="10">
    <source>
        <dbReference type="PROSITE" id="PS51394"/>
    </source>
</evidence>
<evidence type="ECO:0000313" key="13">
    <source>
        <dbReference type="Proteomes" id="UP000596742"/>
    </source>
</evidence>
<evidence type="ECO:0000313" key="12">
    <source>
        <dbReference type="EMBL" id="VDI13166.1"/>
    </source>
</evidence>
<accession>A0A8B6D2P0</accession>
<evidence type="ECO:0000256" key="9">
    <source>
        <dbReference type="SAM" id="MobiDB-lite"/>
    </source>
</evidence>
<dbReference type="AlphaFoldDB" id="A0A8B6D2P0"/>
<reference evidence="12" key="1">
    <citation type="submission" date="2018-11" db="EMBL/GenBank/DDBJ databases">
        <authorList>
            <person name="Alioto T."/>
            <person name="Alioto T."/>
        </authorList>
    </citation>
    <scope>NUCLEOTIDE SEQUENCE</scope>
</reference>
<dbReference type="OrthoDB" id="10265988at2759"/>
<dbReference type="GO" id="GO:0010992">
    <property type="term" value="P:ubiquitin recycling"/>
    <property type="evidence" value="ECO:0007669"/>
    <property type="project" value="TreeGrafter"/>
</dbReference>
<sequence length="1212" mass="131977">MSGKRKREEDDVTRSGRARKKPARFLEKDVDMSSDDSDEETPQTTKSGIKTPPIKSPPPPSKLLMQTLQAAPKPIIIQPVQQQIKIQVPAPQLLQTGPQITPVITPKIPLKVITQMAPQQQVVQQLVPLSPTTPTDNSEAGKRGRVRKKSAKVIEMEEFEEAEKTKTKKPGGKSPVVMSPPVQQSPTKQLPPTGITIVRNEQGQSVVLSVAGGLPGMVKAEPSPPSAKKPKSRVKIKEPTEGSELSQNLLVKEEPSDLSSVAELSANIMAQAQGLHTGTQKQKPIKSEPVTPKKQESPPSPSKKGKSVIKMLLNTPTQFSTPTVSTTAISSDKPKELDKSSDSLKSEPNVVAAERIVKKTIIMSPSDLDDGHQSYDDDEDDEDFDDELDEDDEGDDEDDMEWQFESQDGTLLEQEELARKAKGGIGQKGKRGNWPERLKGELARKAKGRIAQKGKRRNWPERRKVCFKITSGPGLFSNNGFHEGHVMSGHSNFISSVCYMPPDETYPQGIILTGSNDSTILAFTLNSPAPIYKLEGHTENVCALTAGKFGTLLSGSWDKTARVWLKQKCVMKLEGHQAAVWGVGIMPEHGYMLTGSADRTIKLWKAGRCEKTFTGHEDCVRGIAVLGSGEFLSCSNDSTIRRWAITGDCLQIYYGHENFVYSISILPNGQDFVSSSEDRTVRVWRDGTCVQTIPHPTMSVWTVCVLGNGDIASGASDGAIRVFTTEGSRVANTEELTAFDTAVATAEVPTQVGDIKMSDLPGPEALLNPGKKDGQTKMVKTDEGKVELYHWEASATQWKKIGDVVGSSGGSQATSGKALHDGKEYDYVFSVDIEEGKPPLKLPYDIKEDPWFAAQRFLQNNELSPLFLDQVANFIIDNTKGVTLGQGPPQVSDPFTGGGRYVPQGAAGTGTTGGADPLTGSGRYVPGQTNSKGPASNGVDPFTGASSYHTKGTGTTASKDNSYFPLKTFVTFETANPQQIIGKLKEFNVKIDQSMQVEESDLEKLPSLMDGTSTDTLNTLEKMLSWPNDMVFPALDVLRMCILTSLNKIVCEKDGLVDKLVNFISSDVAPTQMLALRTLCNMFKGQTGEKMCVKYRDFILTSALNCKASTNKNIVIALATLLMNYSVHLQDKLDPEAKSQCLIAAGNVLENTNIDSEAGFRLLVCIGTLIDSDPNMKELARSINAKTVIFPLKKRAEPQKLIDCATFVFNVL</sequence>
<dbReference type="InterPro" id="IPR036322">
    <property type="entry name" value="WD40_repeat_dom_sf"/>
</dbReference>
<keyword evidence="6" id="KW-0677">Repeat</keyword>
<protein>
    <submittedName>
        <fullName evidence="12">Phospholipase A-2-activating protein</fullName>
    </submittedName>
</protein>
<dbReference type="GO" id="GO:0043130">
    <property type="term" value="F:ubiquitin binding"/>
    <property type="evidence" value="ECO:0007669"/>
    <property type="project" value="TreeGrafter"/>
</dbReference>
<dbReference type="Gene3D" id="3.10.20.870">
    <property type="entry name" value="PFU (PLAA family ubiquitin binding), C-terminal domain"/>
    <property type="match status" value="1"/>
</dbReference>
<dbReference type="GO" id="GO:0005634">
    <property type="term" value="C:nucleus"/>
    <property type="evidence" value="ECO:0007669"/>
    <property type="project" value="UniProtKB-SubCell"/>
</dbReference>
<comment type="subcellular location">
    <subcellularLocation>
        <location evidence="2">Cytoplasm</location>
    </subcellularLocation>
    <subcellularLocation>
        <location evidence="1">Nucleus</location>
    </subcellularLocation>
</comment>
<dbReference type="FunFam" id="2.130.10.10:FF:000175">
    <property type="entry name" value="Phospholipase A-2-activating protein"/>
    <property type="match status" value="1"/>
</dbReference>
<dbReference type="EMBL" id="UYJE01002738">
    <property type="protein sequence ID" value="VDI13166.1"/>
    <property type="molecule type" value="Genomic_DNA"/>
</dbReference>
<dbReference type="Proteomes" id="UP000596742">
    <property type="component" value="Unassembled WGS sequence"/>
</dbReference>
<feature type="domain" description="PFU" evidence="10">
    <location>
        <begin position="790"/>
        <end position="889"/>
    </location>
</feature>
<dbReference type="InterPro" id="IPR013535">
    <property type="entry name" value="PUL_dom"/>
</dbReference>
<dbReference type="SUPFAM" id="SSF48371">
    <property type="entry name" value="ARM repeat"/>
    <property type="match status" value="1"/>
</dbReference>
<evidence type="ECO:0000256" key="8">
    <source>
        <dbReference type="PROSITE-ProRule" id="PRU00221"/>
    </source>
</evidence>
<dbReference type="InterPro" id="IPR015155">
    <property type="entry name" value="PFU"/>
</dbReference>
<dbReference type="PANTHER" id="PTHR19849:SF0">
    <property type="entry name" value="PHOSPHOLIPASE A-2-ACTIVATING PROTEIN"/>
    <property type="match status" value="1"/>
</dbReference>
<dbReference type="Pfam" id="PF08324">
    <property type="entry name" value="PUL"/>
    <property type="match status" value="1"/>
</dbReference>
<evidence type="ECO:0000256" key="4">
    <source>
        <dbReference type="ARBA" id="ARBA00022490"/>
    </source>
</evidence>
<feature type="compositionally biased region" description="Basic and acidic residues" evidence="9">
    <location>
        <begin position="1"/>
        <end position="14"/>
    </location>
</feature>
<organism evidence="12 13">
    <name type="scientific">Mytilus galloprovincialis</name>
    <name type="common">Mediterranean mussel</name>
    <dbReference type="NCBI Taxonomy" id="29158"/>
    <lineage>
        <taxon>Eukaryota</taxon>
        <taxon>Metazoa</taxon>
        <taxon>Spiralia</taxon>
        <taxon>Lophotrochozoa</taxon>
        <taxon>Mollusca</taxon>
        <taxon>Bivalvia</taxon>
        <taxon>Autobranchia</taxon>
        <taxon>Pteriomorphia</taxon>
        <taxon>Mytilida</taxon>
        <taxon>Mytiloidea</taxon>
        <taxon>Mytilidae</taxon>
        <taxon>Mytilinae</taxon>
        <taxon>Mytilus</taxon>
    </lineage>
</organism>
<feature type="compositionally biased region" description="Polar residues" evidence="9">
    <location>
        <begin position="314"/>
        <end position="329"/>
    </location>
</feature>
<dbReference type="SUPFAM" id="SSF50978">
    <property type="entry name" value="WD40 repeat-like"/>
    <property type="match status" value="1"/>
</dbReference>
<feature type="compositionally biased region" description="Acidic residues" evidence="9">
    <location>
        <begin position="376"/>
        <end position="400"/>
    </location>
</feature>
<gene>
    <name evidence="12" type="ORF">MGAL_10B036007</name>
</gene>
<evidence type="ECO:0000256" key="3">
    <source>
        <dbReference type="ARBA" id="ARBA00008495"/>
    </source>
</evidence>
<feature type="repeat" description="WD" evidence="8">
    <location>
        <begin position="573"/>
        <end position="605"/>
    </location>
</feature>
<evidence type="ECO:0000256" key="2">
    <source>
        <dbReference type="ARBA" id="ARBA00004496"/>
    </source>
</evidence>
<feature type="region of interest" description="Disordered" evidence="9">
    <location>
        <begin position="128"/>
        <end position="193"/>
    </location>
</feature>
<dbReference type="PROSITE" id="PS50294">
    <property type="entry name" value="WD_REPEATS_REGION"/>
    <property type="match status" value="2"/>
</dbReference>
<dbReference type="Gene3D" id="1.25.10.10">
    <property type="entry name" value="Leucine-rich Repeat Variant"/>
    <property type="match status" value="1"/>
</dbReference>
<dbReference type="InterPro" id="IPR001680">
    <property type="entry name" value="WD40_rpt"/>
</dbReference>
<feature type="region of interest" description="Disordered" evidence="9">
    <location>
        <begin position="1"/>
        <end position="63"/>
    </location>
</feature>
<dbReference type="PROSITE" id="PS50082">
    <property type="entry name" value="WD_REPEATS_2"/>
    <property type="match status" value="3"/>
</dbReference>
<dbReference type="GO" id="GO:0005737">
    <property type="term" value="C:cytoplasm"/>
    <property type="evidence" value="ECO:0007669"/>
    <property type="project" value="UniProtKB-SubCell"/>
</dbReference>
<dbReference type="CDD" id="cd00200">
    <property type="entry name" value="WD40"/>
    <property type="match status" value="1"/>
</dbReference>
<feature type="region of interest" description="Disordered" evidence="9">
    <location>
        <begin position="903"/>
        <end position="944"/>
    </location>
</feature>
<dbReference type="PANTHER" id="PTHR19849">
    <property type="entry name" value="PHOSPHOLIPASE A-2-ACTIVATING PROTEIN"/>
    <property type="match status" value="1"/>
</dbReference>
<dbReference type="Gene3D" id="2.130.10.10">
    <property type="entry name" value="YVTN repeat-like/Quinoprotein amine dehydrogenase"/>
    <property type="match status" value="1"/>
</dbReference>
<evidence type="ECO:0000259" key="11">
    <source>
        <dbReference type="PROSITE" id="PS51396"/>
    </source>
</evidence>
<dbReference type="PROSITE" id="PS51396">
    <property type="entry name" value="PUL"/>
    <property type="match status" value="1"/>
</dbReference>
<feature type="compositionally biased region" description="Low complexity" evidence="9">
    <location>
        <begin position="172"/>
        <end position="186"/>
    </location>
</feature>
<evidence type="ECO:0000256" key="1">
    <source>
        <dbReference type="ARBA" id="ARBA00004123"/>
    </source>
</evidence>
<dbReference type="InterPro" id="IPR038122">
    <property type="entry name" value="PFU_sf"/>
</dbReference>
<dbReference type="GO" id="GO:0043161">
    <property type="term" value="P:proteasome-mediated ubiquitin-dependent protein catabolic process"/>
    <property type="evidence" value="ECO:0007669"/>
    <property type="project" value="TreeGrafter"/>
</dbReference>
<dbReference type="Pfam" id="PF09070">
    <property type="entry name" value="PFU"/>
    <property type="match status" value="1"/>
</dbReference>
<keyword evidence="5 8" id="KW-0853">WD repeat</keyword>
<dbReference type="PROSITE" id="PS51394">
    <property type="entry name" value="PFU"/>
    <property type="match status" value="1"/>
</dbReference>
<feature type="compositionally biased region" description="Polar residues" evidence="9">
    <location>
        <begin position="271"/>
        <end position="282"/>
    </location>
</feature>
<dbReference type="SMART" id="SM00320">
    <property type="entry name" value="WD40"/>
    <property type="match status" value="6"/>
</dbReference>
<dbReference type="FunFam" id="3.10.20.870:FF:000001">
    <property type="entry name" value="Phospholipase A-2-activating protein-like"/>
    <property type="match status" value="1"/>
</dbReference>
<dbReference type="InterPro" id="IPR011989">
    <property type="entry name" value="ARM-like"/>
</dbReference>
<evidence type="ECO:0000256" key="7">
    <source>
        <dbReference type="ARBA" id="ARBA00023242"/>
    </source>
</evidence>
<keyword evidence="7" id="KW-0539">Nucleus</keyword>
<feature type="region of interest" description="Disordered" evidence="9">
    <location>
        <begin position="217"/>
        <end position="259"/>
    </location>
</feature>
<feature type="repeat" description="WD" evidence="8">
    <location>
        <begin position="653"/>
        <end position="684"/>
    </location>
</feature>
<feature type="region of interest" description="Disordered" evidence="9">
    <location>
        <begin position="271"/>
        <end position="400"/>
    </location>
</feature>
<name>A0A8B6D2P0_MYTGA</name>
<evidence type="ECO:0000256" key="6">
    <source>
        <dbReference type="ARBA" id="ARBA00022737"/>
    </source>
</evidence>
<dbReference type="InterPro" id="IPR016024">
    <property type="entry name" value="ARM-type_fold"/>
</dbReference>
<feature type="compositionally biased region" description="Basic and acidic residues" evidence="9">
    <location>
        <begin position="332"/>
        <end position="345"/>
    </location>
</feature>
<proteinExistence type="inferred from homology"/>
<keyword evidence="13" id="KW-1185">Reference proteome</keyword>
<feature type="domain" description="PUL" evidence="11">
    <location>
        <begin position="962"/>
        <end position="1211"/>
    </location>
</feature>
<feature type="repeat" description="WD" evidence="8">
    <location>
        <begin position="534"/>
        <end position="564"/>
    </location>
</feature>
<dbReference type="Pfam" id="PF00400">
    <property type="entry name" value="WD40"/>
    <property type="match status" value="6"/>
</dbReference>
<keyword evidence="4" id="KW-0963">Cytoplasm</keyword>
<comment type="caution">
    <text evidence="12">The sequence shown here is derived from an EMBL/GenBank/DDBJ whole genome shotgun (WGS) entry which is preliminary data.</text>
</comment>
<feature type="compositionally biased region" description="Acidic residues" evidence="9">
    <location>
        <begin position="32"/>
        <end position="41"/>
    </location>
</feature>